<dbReference type="GO" id="GO:0005634">
    <property type="term" value="C:nucleus"/>
    <property type="evidence" value="ECO:0007669"/>
    <property type="project" value="UniProtKB-SubCell"/>
</dbReference>
<dbReference type="InterPro" id="IPR019787">
    <property type="entry name" value="Znf_PHD-finger"/>
</dbReference>
<evidence type="ECO:0000256" key="7">
    <source>
        <dbReference type="ARBA" id="ARBA00023015"/>
    </source>
</evidence>
<keyword evidence="5 10" id="KW-0863">Zinc-finger</keyword>
<evidence type="ECO:0000256" key="9">
    <source>
        <dbReference type="ARBA" id="ARBA00023242"/>
    </source>
</evidence>
<evidence type="ECO:0000256" key="8">
    <source>
        <dbReference type="ARBA" id="ARBA00023163"/>
    </source>
</evidence>
<evidence type="ECO:0000313" key="16">
    <source>
        <dbReference type="Proteomes" id="UP001237642"/>
    </source>
</evidence>
<keyword evidence="7" id="KW-0805">Transcription regulation</keyword>
<proteinExistence type="predicted"/>
<keyword evidence="6" id="KW-0862">Zinc</keyword>
<evidence type="ECO:0000256" key="3">
    <source>
        <dbReference type="ARBA" id="ARBA00022679"/>
    </source>
</evidence>
<evidence type="ECO:0000259" key="14">
    <source>
        <dbReference type="PROSITE" id="PS51727"/>
    </source>
</evidence>
<dbReference type="EMBL" id="JAUIZM010000007">
    <property type="protein sequence ID" value="KAK1376078.1"/>
    <property type="molecule type" value="Genomic_DNA"/>
</dbReference>
<comment type="subcellular location">
    <subcellularLocation>
        <location evidence="1">Nucleus</location>
    </subcellularLocation>
</comment>
<dbReference type="InterPro" id="IPR031162">
    <property type="entry name" value="CBP_P300_HAT"/>
</dbReference>
<dbReference type="PROSITE" id="PS50016">
    <property type="entry name" value="ZF_PHD_2"/>
    <property type="match status" value="1"/>
</dbReference>
<protein>
    <recommendedName>
        <fullName evidence="2">histone acetyltransferase</fullName>
        <ecNumber evidence="2">2.3.1.48</ecNumber>
    </recommendedName>
</protein>
<reference evidence="15" key="1">
    <citation type="submission" date="2023-02" db="EMBL/GenBank/DDBJ databases">
        <title>Genome of toxic invasive species Heracleum sosnowskyi carries increased number of genes despite the absence of recent whole-genome duplications.</title>
        <authorList>
            <person name="Schelkunov M."/>
            <person name="Shtratnikova V."/>
            <person name="Makarenko M."/>
            <person name="Klepikova A."/>
            <person name="Omelchenko D."/>
            <person name="Novikova G."/>
            <person name="Obukhova E."/>
            <person name="Bogdanov V."/>
            <person name="Penin A."/>
            <person name="Logacheva M."/>
        </authorList>
    </citation>
    <scope>NUCLEOTIDE SEQUENCE</scope>
    <source>
        <strain evidence="15">Hsosn_3</strain>
        <tissue evidence="15">Leaf</tissue>
    </source>
</reference>
<dbReference type="SUPFAM" id="SSF57850">
    <property type="entry name" value="RING/U-box"/>
    <property type="match status" value="1"/>
</dbReference>
<dbReference type="Proteomes" id="UP001237642">
    <property type="component" value="Unassembled WGS sequence"/>
</dbReference>
<keyword evidence="3" id="KW-0808">Transferase</keyword>
<feature type="domain" description="CBP/p300-type HAT" evidence="14">
    <location>
        <begin position="592"/>
        <end position="1018"/>
    </location>
</feature>
<dbReference type="Pfam" id="PF00569">
    <property type="entry name" value="ZZ"/>
    <property type="match status" value="1"/>
</dbReference>
<comment type="caution">
    <text evidence="15">The sequence shown here is derived from an EMBL/GenBank/DDBJ whole genome shotgun (WGS) entry which is preliminary data.</text>
</comment>
<dbReference type="PROSITE" id="PS50135">
    <property type="entry name" value="ZF_ZZ_2"/>
    <property type="match status" value="1"/>
</dbReference>
<gene>
    <name evidence="15" type="ORF">POM88_032271</name>
</gene>
<evidence type="ECO:0000313" key="15">
    <source>
        <dbReference type="EMBL" id="KAK1376078.1"/>
    </source>
</evidence>
<accession>A0AAD8I176</accession>
<dbReference type="InterPro" id="IPR013083">
    <property type="entry name" value="Znf_RING/FYVE/PHD"/>
</dbReference>
<dbReference type="GO" id="GO:0008270">
    <property type="term" value="F:zinc ion binding"/>
    <property type="evidence" value="ECO:0007669"/>
    <property type="project" value="UniProtKB-KW"/>
</dbReference>
<keyword evidence="9" id="KW-0539">Nucleus</keyword>
<dbReference type="Pfam" id="PF08214">
    <property type="entry name" value="HAT_KAT11"/>
    <property type="match status" value="1"/>
</dbReference>
<evidence type="ECO:0000256" key="1">
    <source>
        <dbReference type="ARBA" id="ARBA00004123"/>
    </source>
</evidence>
<dbReference type="AlphaFoldDB" id="A0AAD8I176"/>
<dbReference type="PROSITE" id="PS51727">
    <property type="entry name" value="CBP_P300_HAT"/>
    <property type="match status" value="1"/>
</dbReference>
<evidence type="ECO:0000259" key="12">
    <source>
        <dbReference type="PROSITE" id="PS50016"/>
    </source>
</evidence>
<dbReference type="GO" id="GO:0000123">
    <property type="term" value="C:histone acetyltransferase complex"/>
    <property type="evidence" value="ECO:0007669"/>
    <property type="project" value="TreeGrafter"/>
</dbReference>
<name>A0AAD8I176_9APIA</name>
<dbReference type="Gene3D" id="3.30.40.10">
    <property type="entry name" value="Zinc/RING finger domain, C3HC4 (zinc finger)"/>
    <property type="match status" value="1"/>
</dbReference>
<feature type="compositionally biased region" description="Polar residues" evidence="11">
    <location>
        <begin position="207"/>
        <end position="222"/>
    </location>
</feature>
<dbReference type="Gene3D" id="3.30.60.90">
    <property type="match status" value="1"/>
</dbReference>
<evidence type="ECO:0000256" key="11">
    <source>
        <dbReference type="SAM" id="MobiDB-lite"/>
    </source>
</evidence>
<dbReference type="GO" id="GO:0004402">
    <property type="term" value="F:histone acetyltransferase activity"/>
    <property type="evidence" value="ECO:0007669"/>
    <property type="project" value="InterPro"/>
</dbReference>
<dbReference type="SMART" id="SM01250">
    <property type="entry name" value="KAT11"/>
    <property type="match status" value="1"/>
</dbReference>
<evidence type="ECO:0000256" key="10">
    <source>
        <dbReference type="PROSITE-ProRule" id="PRU00228"/>
    </source>
</evidence>
<dbReference type="InterPro" id="IPR043145">
    <property type="entry name" value="Znf_ZZ_sf"/>
</dbReference>
<dbReference type="SMART" id="SM00291">
    <property type="entry name" value="ZnF_ZZ"/>
    <property type="match status" value="1"/>
</dbReference>
<dbReference type="GO" id="GO:0003713">
    <property type="term" value="F:transcription coactivator activity"/>
    <property type="evidence" value="ECO:0007669"/>
    <property type="project" value="TreeGrafter"/>
</dbReference>
<dbReference type="SMART" id="SM00249">
    <property type="entry name" value="PHD"/>
    <property type="match status" value="1"/>
</dbReference>
<evidence type="ECO:0000256" key="2">
    <source>
        <dbReference type="ARBA" id="ARBA00013184"/>
    </source>
</evidence>
<keyword evidence="8" id="KW-0804">Transcription</keyword>
<dbReference type="EC" id="2.3.1.48" evidence="2"/>
<organism evidence="15 16">
    <name type="scientific">Heracleum sosnowskyi</name>
    <dbReference type="NCBI Taxonomy" id="360622"/>
    <lineage>
        <taxon>Eukaryota</taxon>
        <taxon>Viridiplantae</taxon>
        <taxon>Streptophyta</taxon>
        <taxon>Embryophyta</taxon>
        <taxon>Tracheophyta</taxon>
        <taxon>Spermatophyta</taxon>
        <taxon>Magnoliopsida</taxon>
        <taxon>eudicotyledons</taxon>
        <taxon>Gunneridae</taxon>
        <taxon>Pentapetalae</taxon>
        <taxon>asterids</taxon>
        <taxon>campanulids</taxon>
        <taxon>Apiales</taxon>
        <taxon>Apiaceae</taxon>
        <taxon>Apioideae</taxon>
        <taxon>apioid superclade</taxon>
        <taxon>Tordylieae</taxon>
        <taxon>Tordyliinae</taxon>
        <taxon>Heracleum</taxon>
    </lineage>
</organism>
<keyword evidence="4" id="KW-0479">Metal-binding</keyword>
<dbReference type="PANTHER" id="PTHR13808:SF53">
    <property type="entry name" value="HISTONE ACETYLTRANSFERASE HAC2"/>
    <property type="match status" value="1"/>
</dbReference>
<evidence type="ECO:0000259" key="13">
    <source>
        <dbReference type="PROSITE" id="PS50135"/>
    </source>
</evidence>
<dbReference type="InterPro" id="IPR001965">
    <property type="entry name" value="Znf_PHD"/>
</dbReference>
<feature type="compositionally biased region" description="Polar residues" evidence="11">
    <location>
        <begin position="348"/>
        <end position="382"/>
    </location>
</feature>
<sequence>MDSSGNNNSLRLMANHVNYVNSSSSSIDHANRFRLNNIASRDNSVQRGCSDVVAAARKRNLWMMANSGSREEYINLKRAGPYAQMVIMKEMWHIAQQANMMTSLLQPTSSGEISPGFCTSSSLDPHVNYTEASHNSLRKSTPNDTSGSGFHDGSLFKGYRQEAALGITPIDMKMQCVEQVVSKMNSSPEQASSITACSNEDVPSKKIPTSNHGSVTIEANNSSRHESDELELRNQTARVNLPKENYGVKSVVPKSTAISSNLTSWQNFLYGYHSHKIKYGDMHNSSESFLSIVHEKLCVRQCKCELFSRIVSHYDKCTHSNCPLCVYVRKLCDNSEVRKESRKRKNDTASAFGNIESNGTVTDESNQIMSPSKCQKLENSNVRSDKTTRNQPLESHLFPMEELLSNTNDQNYEAKMKMKGHEIQGVSLTDFFTAGELKEHLRSFGQLIGQEVGLDHSHSLCQNKCQLCAMDKLEFAPAPMYCMCCRSPIRHDLNYYQVFDKLGAKHCFCSTCHRLSRKTILSFPKNKLQKEKNNIKTEESWVQCDKCEGWQHQICALYNDKRDPGGKAVYICPKCRLQELETKGQTLSETASLHAKDLPRSMLSDHIEERLFKRLREEREEIAKDLSRNLGEVPEEADFSVRVVLSVDRNLEVNKKFLDIVHESNYPAKFPYRSKVILLFQRIEGVDVCIFGMYIQEFGSNCHQPNQRCVYISYIDSIKYLRPEMKTVTGEALRTLVYHEMLIGYLDYCKKRGFSTCYIWACPPLKGDDYIFYCHPESQRIPKADKLQQWYELMLKKAVKENIALDCTNFYDHFFLSPGGYTTKTAARLPYFEGAYWSSTAESIVGTIEQDGKEPKLTKAALKAMGHNTSPSDAARKDVVVMEKARDQISQDKKKFMIVNLQYICIQCNEAIFSGVRWHCSKCKKFNICSRCLNEEQNLDDHKIHISNSGEKHILSEMVVDDVPYDTEDNDVTVDNSIFASRETFLSFCHRNHYQFDTLRRAKHSSMMILYHLLNSDSMDM</sequence>
<evidence type="ECO:0000256" key="6">
    <source>
        <dbReference type="ARBA" id="ARBA00022833"/>
    </source>
</evidence>
<reference evidence="15" key="2">
    <citation type="submission" date="2023-05" db="EMBL/GenBank/DDBJ databases">
        <authorList>
            <person name="Schelkunov M.I."/>
        </authorList>
    </citation>
    <scope>NUCLEOTIDE SEQUENCE</scope>
    <source>
        <strain evidence="15">Hsosn_3</strain>
        <tissue evidence="15">Leaf</tissue>
    </source>
</reference>
<feature type="region of interest" description="Disordered" evidence="11">
    <location>
        <begin position="194"/>
        <end position="228"/>
    </location>
</feature>
<evidence type="ECO:0000256" key="4">
    <source>
        <dbReference type="ARBA" id="ARBA00022723"/>
    </source>
</evidence>
<evidence type="ECO:0000256" key="5">
    <source>
        <dbReference type="ARBA" id="ARBA00022771"/>
    </source>
</evidence>
<dbReference type="GO" id="GO:0031490">
    <property type="term" value="F:chromatin DNA binding"/>
    <property type="evidence" value="ECO:0007669"/>
    <property type="project" value="TreeGrafter"/>
</dbReference>
<dbReference type="GO" id="GO:0045944">
    <property type="term" value="P:positive regulation of transcription by RNA polymerase II"/>
    <property type="evidence" value="ECO:0007669"/>
    <property type="project" value="TreeGrafter"/>
</dbReference>
<feature type="domain" description="PHD-type" evidence="12">
    <location>
        <begin position="506"/>
        <end position="578"/>
    </location>
</feature>
<keyword evidence="16" id="KW-1185">Reference proteome</keyword>
<dbReference type="GO" id="GO:0005667">
    <property type="term" value="C:transcription regulator complex"/>
    <property type="evidence" value="ECO:0007669"/>
    <property type="project" value="TreeGrafter"/>
</dbReference>
<dbReference type="SUPFAM" id="SSF57903">
    <property type="entry name" value="FYVE/PHD zinc finger"/>
    <property type="match status" value="1"/>
</dbReference>
<feature type="region of interest" description="Disordered" evidence="11">
    <location>
        <begin position="338"/>
        <end position="392"/>
    </location>
</feature>
<feature type="domain" description="ZZ-type" evidence="13">
    <location>
        <begin position="900"/>
        <end position="963"/>
    </location>
</feature>
<dbReference type="PANTHER" id="PTHR13808">
    <property type="entry name" value="CBP/P300-RELATED"/>
    <property type="match status" value="1"/>
</dbReference>
<dbReference type="InterPro" id="IPR000433">
    <property type="entry name" value="Znf_ZZ"/>
</dbReference>
<dbReference type="InterPro" id="IPR013178">
    <property type="entry name" value="Histone_AcTrfase_Rtt109/CBP"/>
</dbReference>
<dbReference type="InterPro" id="IPR011011">
    <property type="entry name" value="Znf_FYVE_PHD"/>
</dbReference>